<keyword evidence="9 10" id="KW-0234">DNA repair</keyword>
<keyword evidence="6 9" id="KW-0547">Nucleotide-binding</keyword>
<evidence type="ECO:0000256" key="6">
    <source>
        <dbReference type="ARBA" id="ARBA00022741"/>
    </source>
</evidence>
<protein>
    <recommendedName>
        <fullName evidence="3 9">DNA replication and repair protein RecF</fullName>
    </recommendedName>
</protein>
<dbReference type="PANTHER" id="PTHR32182">
    <property type="entry name" value="DNA REPLICATION AND REPAIR PROTEIN RECF"/>
    <property type="match status" value="1"/>
</dbReference>
<dbReference type="SUPFAM" id="SSF52540">
    <property type="entry name" value="P-loop containing nucleoside triphosphate hydrolases"/>
    <property type="match status" value="1"/>
</dbReference>
<name>A0ABQ3I543_9BACT</name>
<keyword evidence="5 9" id="KW-0235">DNA replication</keyword>
<evidence type="ECO:0000313" key="13">
    <source>
        <dbReference type="Proteomes" id="UP000658258"/>
    </source>
</evidence>
<dbReference type="InterPro" id="IPR003395">
    <property type="entry name" value="RecF/RecN/SMC_N"/>
</dbReference>
<dbReference type="Proteomes" id="UP000658258">
    <property type="component" value="Unassembled WGS sequence"/>
</dbReference>
<dbReference type="Gene3D" id="3.40.50.300">
    <property type="entry name" value="P-loop containing nucleotide triphosphate hydrolases"/>
    <property type="match status" value="1"/>
</dbReference>
<accession>A0ABQ3I543</accession>
<dbReference type="PROSITE" id="PS00618">
    <property type="entry name" value="RECF_2"/>
    <property type="match status" value="1"/>
</dbReference>
<comment type="similarity">
    <text evidence="2 9 10">Belongs to the RecF family.</text>
</comment>
<dbReference type="EMBL" id="BNAG01000001">
    <property type="protein sequence ID" value="GHE56811.1"/>
    <property type="molecule type" value="Genomic_DNA"/>
</dbReference>
<evidence type="ECO:0000256" key="4">
    <source>
        <dbReference type="ARBA" id="ARBA00022490"/>
    </source>
</evidence>
<evidence type="ECO:0000256" key="8">
    <source>
        <dbReference type="ARBA" id="ARBA00023125"/>
    </source>
</evidence>
<keyword evidence="4 9" id="KW-0963">Cytoplasm</keyword>
<keyword evidence="13" id="KW-1185">Reference proteome</keyword>
<dbReference type="InterPro" id="IPR042174">
    <property type="entry name" value="RecF_2"/>
</dbReference>
<evidence type="ECO:0000313" key="12">
    <source>
        <dbReference type="EMBL" id="GHE56811.1"/>
    </source>
</evidence>
<reference evidence="13" key="1">
    <citation type="journal article" date="2019" name="Int. J. Syst. Evol. Microbiol.">
        <title>The Global Catalogue of Microorganisms (GCM) 10K type strain sequencing project: providing services to taxonomists for standard genome sequencing and annotation.</title>
        <authorList>
            <consortium name="The Broad Institute Genomics Platform"/>
            <consortium name="The Broad Institute Genome Sequencing Center for Infectious Disease"/>
            <person name="Wu L."/>
            <person name="Ma J."/>
        </authorList>
    </citation>
    <scope>NUCLEOTIDE SEQUENCE [LARGE SCALE GENOMIC DNA]</scope>
    <source>
        <strain evidence="13">CGMCC 1.15111</strain>
    </source>
</reference>
<keyword evidence="9 10" id="KW-0742">SOS response</keyword>
<gene>
    <name evidence="9 12" type="primary">recF</name>
    <name evidence="12" type="ORF">GCM10011340_09720</name>
</gene>
<evidence type="ECO:0000256" key="3">
    <source>
        <dbReference type="ARBA" id="ARBA00020170"/>
    </source>
</evidence>
<dbReference type="Gene3D" id="1.20.1050.90">
    <property type="entry name" value="RecF/RecN/SMC, N-terminal domain"/>
    <property type="match status" value="1"/>
</dbReference>
<dbReference type="HAMAP" id="MF_00365">
    <property type="entry name" value="RecF"/>
    <property type="match status" value="1"/>
</dbReference>
<evidence type="ECO:0000259" key="11">
    <source>
        <dbReference type="Pfam" id="PF02463"/>
    </source>
</evidence>
<evidence type="ECO:0000256" key="9">
    <source>
        <dbReference type="HAMAP-Rule" id="MF_00365"/>
    </source>
</evidence>
<dbReference type="RefSeq" id="WP_189629055.1">
    <property type="nucleotide sequence ID" value="NZ_BNAG01000001.1"/>
</dbReference>
<comment type="caution">
    <text evidence="12">The sequence shown here is derived from an EMBL/GenBank/DDBJ whole genome shotgun (WGS) entry which is preliminary data.</text>
</comment>
<dbReference type="InterPro" id="IPR018078">
    <property type="entry name" value="DNA-binding_RecF_CS"/>
</dbReference>
<dbReference type="Pfam" id="PF02463">
    <property type="entry name" value="SMC_N"/>
    <property type="match status" value="1"/>
</dbReference>
<dbReference type="InterPro" id="IPR001238">
    <property type="entry name" value="DNA-binding_RecF"/>
</dbReference>
<comment type="function">
    <text evidence="9 10">The RecF protein is involved in DNA metabolism; it is required for DNA replication and normal SOS inducibility. RecF binds preferentially to single-stranded, linear DNA. It also seems to bind ATP.</text>
</comment>
<feature type="binding site" evidence="9">
    <location>
        <begin position="30"/>
        <end position="37"/>
    </location>
    <ligand>
        <name>ATP</name>
        <dbReference type="ChEBI" id="CHEBI:30616"/>
    </ligand>
</feature>
<evidence type="ECO:0000256" key="10">
    <source>
        <dbReference type="RuleBase" id="RU000578"/>
    </source>
</evidence>
<dbReference type="PANTHER" id="PTHR32182:SF0">
    <property type="entry name" value="DNA REPLICATION AND REPAIR PROTEIN RECF"/>
    <property type="match status" value="1"/>
</dbReference>
<evidence type="ECO:0000256" key="7">
    <source>
        <dbReference type="ARBA" id="ARBA00022840"/>
    </source>
</evidence>
<comment type="subcellular location">
    <subcellularLocation>
        <location evidence="1 9 10">Cytoplasm</location>
    </subcellularLocation>
</comment>
<evidence type="ECO:0000256" key="1">
    <source>
        <dbReference type="ARBA" id="ARBA00004496"/>
    </source>
</evidence>
<keyword evidence="8 9" id="KW-0238">DNA-binding</keyword>
<sequence length="370" mass="42780">MHLQSIRLIQYKNYKEAHVAFSSQINCFLGENGSGKTNLLDAIFYLSFTKSADQAQDLQCILHEADFFSIKGTFSQNQKERTVLCAYQAGKKKSIKLDNKPYKRASEHIGKFPTVLIAPNDTDVIRGTSEDRRKFFDAIISQVNQSYLNNLIAYNHALKQRNSLLKQFAEQDRFDADLLEPFTRQLLDLGQKVYEVRKEFIAVFKPLLVKHYAMLSGQRETIEIDYESDFSEGIEEKFRHSQKKDLILKRTNRGTHKDEFVFLMDGKPVKKFGSQGQQKSYLIALKLANFDFLKNELGVKPILLLDDIFDKLDDLRIEKLIQMVASDAFGQIFVTDARPERSISIFEKIKQEHKLFTVSQGKVEVRKQIQ</sequence>
<feature type="domain" description="RecF/RecN/SMC N-terminal" evidence="11">
    <location>
        <begin position="3"/>
        <end position="340"/>
    </location>
</feature>
<dbReference type="InterPro" id="IPR027417">
    <property type="entry name" value="P-loop_NTPase"/>
</dbReference>
<evidence type="ECO:0000256" key="5">
    <source>
        <dbReference type="ARBA" id="ARBA00022705"/>
    </source>
</evidence>
<evidence type="ECO:0000256" key="2">
    <source>
        <dbReference type="ARBA" id="ARBA00008016"/>
    </source>
</evidence>
<keyword evidence="7 9" id="KW-0067">ATP-binding</keyword>
<proteinExistence type="inferred from homology"/>
<dbReference type="NCBIfam" id="TIGR00611">
    <property type="entry name" value="recf"/>
    <property type="match status" value="1"/>
</dbReference>
<organism evidence="12 13">
    <name type="scientific">Roseivirga thermotolerans</name>
    <dbReference type="NCBI Taxonomy" id="1758176"/>
    <lineage>
        <taxon>Bacteria</taxon>
        <taxon>Pseudomonadati</taxon>
        <taxon>Bacteroidota</taxon>
        <taxon>Cytophagia</taxon>
        <taxon>Cytophagales</taxon>
        <taxon>Roseivirgaceae</taxon>
        <taxon>Roseivirga</taxon>
    </lineage>
</organism>
<keyword evidence="9 10" id="KW-0227">DNA damage</keyword>